<keyword evidence="2 5" id="KW-0812">Transmembrane</keyword>
<feature type="transmembrane region" description="Helical" evidence="5">
    <location>
        <begin position="117"/>
        <end position="135"/>
    </location>
</feature>
<comment type="subcellular location">
    <subcellularLocation>
        <location evidence="1">Membrane</location>
        <topology evidence="1">Multi-pass membrane protein</topology>
    </subcellularLocation>
</comment>
<evidence type="ECO:0000256" key="5">
    <source>
        <dbReference type="SAM" id="Phobius"/>
    </source>
</evidence>
<dbReference type="InterPro" id="IPR009908">
    <property type="entry name" value="Methylamine_util_MauE"/>
</dbReference>
<proteinExistence type="predicted"/>
<dbReference type="GO" id="GO:0030416">
    <property type="term" value="P:methylamine metabolic process"/>
    <property type="evidence" value="ECO:0007669"/>
    <property type="project" value="InterPro"/>
</dbReference>
<dbReference type="GO" id="GO:0016020">
    <property type="term" value="C:membrane"/>
    <property type="evidence" value="ECO:0007669"/>
    <property type="project" value="UniProtKB-SubCell"/>
</dbReference>
<protein>
    <recommendedName>
        <fullName evidence="6">Methylamine utilisation protein MauE domain-containing protein</fullName>
    </recommendedName>
</protein>
<feature type="transmembrane region" description="Helical" evidence="5">
    <location>
        <begin position="7"/>
        <end position="27"/>
    </location>
</feature>
<organism evidence="7">
    <name type="scientific">hydrothermal vent metagenome</name>
    <dbReference type="NCBI Taxonomy" id="652676"/>
    <lineage>
        <taxon>unclassified sequences</taxon>
        <taxon>metagenomes</taxon>
        <taxon>ecological metagenomes</taxon>
    </lineage>
</organism>
<feature type="transmembrane region" description="Helical" evidence="5">
    <location>
        <begin position="142"/>
        <end position="162"/>
    </location>
</feature>
<reference evidence="7" key="1">
    <citation type="submission" date="2018-06" db="EMBL/GenBank/DDBJ databases">
        <authorList>
            <person name="Zhirakovskaya E."/>
        </authorList>
    </citation>
    <scope>NUCLEOTIDE SEQUENCE</scope>
</reference>
<evidence type="ECO:0000256" key="4">
    <source>
        <dbReference type="ARBA" id="ARBA00023136"/>
    </source>
</evidence>
<evidence type="ECO:0000256" key="3">
    <source>
        <dbReference type="ARBA" id="ARBA00022989"/>
    </source>
</evidence>
<name>A0A3B1CB43_9ZZZZ</name>
<feature type="transmembrane region" description="Helical" evidence="5">
    <location>
        <begin position="79"/>
        <end position="97"/>
    </location>
</feature>
<dbReference type="AlphaFoldDB" id="A0A3B1CB43"/>
<evidence type="ECO:0000256" key="2">
    <source>
        <dbReference type="ARBA" id="ARBA00022692"/>
    </source>
</evidence>
<accession>A0A3B1CB43</accession>
<gene>
    <name evidence="7" type="ORF">MNBD_IGNAVI01-1284</name>
</gene>
<feature type="domain" description="Methylamine utilisation protein MauE" evidence="6">
    <location>
        <begin position="4"/>
        <end position="131"/>
    </location>
</feature>
<feature type="transmembrane region" description="Helical" evidence="5">
    <location>
        <begin position="47"/>
        <end position="67"/>
    </location>
</feature>
<keyword evidence="4 5" id="KW-0472">Membrane</keyword>
<sequence>MNKKKVLITIKIIIAATFIFSAISKLISPGYFEITLIDQGLFSDRNTAAYIARVFIIIEFAIGFLFLQSSYIKKIISPAVILLLLAFIVQMFILMITGNNENCGCFSSVVSMNPLEAIIKNIVLILLVLFVYRHSESKQNKIVLPSVIVLLSVFIVLVFAPIKQTDKFPFAKYTHFTNYGRVDLTDGEFLIPVFDASCEHCIQTGKDLKRIKSGINDFPSVFMLIFGENEKAIKNFQDSTGTNFPYHRISIDEFFDLIGTAPPRIYWLKNGKIKKVWDDNIEENLWDTFSNRNDRYIELNVE</sequence>
<evidence type="ECO:0000313" key="7">
    <source>
        <dbReference type="EMBL" id="VAX15885.1"/>
    </source>
</evidence>
<keyword evidence="3 5" id="KW-1133">Transmembrane helix</keyword>
<evidence type="ECO:0000256" key="1">
    <source>
        <dbReference type="ARBA" id="ARBA00004141"/>
    </source>
</evidence>
<dbReference type="EMBL" id="UOGD01000037">
    <property type="protein sequence ID" value="VAX15885.1"/>
    <property type="molecule type" value="Genomic_DNA"/>
</dbReference>
<evidence type="ECO:0000259" key="6">
    <source>
        <dbReference type="Pfam" id="PF07291"/>
    </source>
</evidence>
<dbReference type="Pfam" id="PF07291">
    <property type="entry name" value="MauE"/>
    <property type="match status" value="1"/>
</dbReference>